<dbReference type="EMBL" id="JYDQ01000052">
    <property type="protein sequence ID" value="KRY18055.1"/>
    <property type="molecule type" value="Genomic_DNA"/>
</dbReference>
<organism evidence="1 2">
    <name type="scientific">Trichinella patagoniensis</name>
    <dbReference type="NCBI Taxonomy" id="990121"/>
    <lineage>
        <taxon>Eukaryota</taxon>
        <taxon>Metazoa</taxon>
        <taxon>Ecdysozoa</taxon>
        <taxon>Nematoda</taxon>
        <taxon>Enoplea</taxon>
        <taxon>Dorylaimia</taxon>
        <taxon>Trichinellida</taxon>
        <taxon>Trichinellidae</taxon>
        <taxon>Trichinella</taxon>
    </lineage>
</organism>
<name>A0A0V0ZZE1_9BILA</name>
<evidence type="ECO:0000313" key="2">
    <source>
        <dbReference type="Proteomes" id="UP000054783"/>
    </source>
</evidence>
<sequence length="220" mass="24268">MSCVSFNDVASVGTAALMKARSLAMVVLVSEIEASFNKMRLKKKKKKYQAVNQSLCLYLYELAVSTEFQCSVCCLHAIEANAIVSSKMLSVSVLCQFLPAVWKCVVVLLPLSISYSDFQAGINERSCWCLSSMGTGSTGRISKLSVPLLKSIDLGVRAIDKMVKGEEKEKDTHKKNDGILRWTLCRRLLANVCGLQLRRLGFDLFPFCSKCSSLSLFGIV</sequence>
<reference evidence="1 2" key="1">
    <citation type="submission" date="2015-01" db="EMBL/GenBank/DDBJ databases">
        <title>Evolution of Trichinella species and genotypes.</title>
        <authorList>
            <person name="Korhonen P.K."/>
            <person name="Edoardo P."/>
            <person name="Giuseppe L.R."/>
            <person name="Gasser R.B."/>
        </authorList>
    </citation>
    <scope>NUCLEOTIDE SEQUENCE [LARGE SCALE GENOMIC DNA]</scope>
    <source>
        <strain evidence="1">ISS2496</strain>
    </source>
</reference>
<gene>
    <name evidence="1" type="ORF">T12_730</name>
</gene>
<comment type="caution">
    <text evidence="1">The sequence shown here is derived from an EMBL/GenBank/DDBJ whole genome shotgun (WGS) entry which is preliminary data.</text>
</comment>
<protein>
    <submittedName>
        <fullName evidence="1">Uncharacterized protein</fullName>
    </submittedName>
</protein>
<dbReference type="OrthoDB" id="10291001at2759"/>
<proteinExistence type="predicted"/>
<dbReference type="AlphaFoldDB" id="A0A0V0ZZE1"/>
<keyword evidence="2" id="KW-1185">Reference proteome</keyword>
<evidence type="ECO:0000313" key="1">
    <source>
        <dbReference type="EMBL" id="KRY18055.1"/>
    </source>
</evidence>
<dbReference type="Proteomes" id="UP000054783">
    <property type="component" value="Unassembled WGS sequence"/>
</dbReference>
<accession>A0A0V0ZZE1</accession>